<keyword evidence="8" id="KW-1185">Reference proteome</keyword>
<organism evidence="7 8">
    <name type="scientific">Rhodococcus antarcticus</name>
    <dbReference type="NCBI Taxonomy" id="2987751"/>
    <lineage>
        <taxon>Bacteria</taxon>
        <taxon>Bacillati</taxon>
        <taxon>Actinomycetota</taxon>
        <taxon>Actinomycetes</taxon>
        <taxon>Mycobacteriales</taxon>
        <taxon>Nocardiaceae</taxon>
        <taxon>Rhodococcus</taxon>
    </lineage>
</organism>
<keyword evidence="2" id="KW-0479">Metal-binding</keyword>
<dbReference type="PANTHER" id="PTHR30468">
    <property type="entry name" value="ALPHA-KETOGLUTARATE-DEPENDENT SULFONATE DIOXYGENASE"/>
    <property type="match status" value="1"/>
</dbReference>
<reference evidence="7" key="1">
    <citation type="submission" date="2022-10" db="EMBL/GenBank/DDBJ databases">
        <title>Rhodococcus sp.75.</title>
        <authorList>
            <person name="Sun M."/>
        </authorList>
    </citation>
    <scope>NUCLEOTIDE SEQUENCE</scope>
    <source>
        <strain evidence="7">75</strain>
    </source>
</reference>
<name>A0ABY6NYU2_9NOCA</name>
<evidence type="ECO:0000256" key="3">
    <source>
        <dbReference type="ARBA" id="ARBA00022964"/>
    </source>
</evidence>
<evidence type="ECO:0000256" key="5">
    <source>
        <dbReference type="ARBA" id="ARBA00023004"/>
    </source>
</evidence>
<proteinExistence type="inferred from homology"/>
<dbReference type="RefSeq" id="WP_265382672.1">
    <property type="nucleotide sequence ID" value="NZ_CP110615.1"/>
</dbReference>
<keyword evidence="3 7" id="KW-0223">Dioxygenase</keyword>
<evidence type="ECO:0000256" key="4">
    <source>
        <dbReference type="ARBA" id="ARBA00023002"/>
    </source>
</evidence>
<dbReference type="Proteomes" id="UP001164965">
    <property type="component" value="Chromosome"/>
</dbReference>
<dbReference type="InterPro" id="IPR003819">
    <property type="entry name" value="TauD/TfdA-like"/>
</dbReference>
<comment type="similarity">
    <text evidence="1">Belongs to the TfdA dioxygenase family.</text>
</comment>
<evidence type="ECO:0000259" key="6">
    <source>
        <dbReference type="Pfam" id="PF02668"/>
    </source>
</evidence>
<keyword evidence="4" id="KW-0560">Oxidoreductase</keyword>
<accession>A0ABY6NYU2</accession>
<dbReference type="InterPro" id="IPR051323">
    <property type="entry name" value="AtsK-like"/>
</dbReference>
<evidence type="ECO:0000256" key="2">
    <source>
        <dbReference type="ARBA" id="ARBA00022723"/>
    </source>
</evidence>
<evidence type="ECO:0000313" key="7">
    <source>
        <dbReference type="EMBL" id="UZJ24565.1"/>
    </source>
</evidence>
<dbReference type="Pfam" id="PF02668">
    <property type="entry name" value="TauD"/>
    <property type="match status" value="1"/>
</dbReference>
<dbReference type="Gene3D" id="3.60.130.10">
    <property type="entry name" value="Clavaminate synthase-like"/>
    <property type="match status" value="1"/>
</dbReference>
<evidence type="ECO:0000256" key="1">
    <source>
        <dbReference type="ARBA" id="ARBA00005896"/>
    </source>
</evidence>
<gene>
    <name evidence="7" type="ORF">RHODO2019_15780</name>
</gene>
<dbReference type="InterPro" id="IPR042098">
    <property type="entry name" value="TauD-like_sf"/>
</dbReference>
<feature type="domain" description="TauD/TfdA-like" evidence="6">
    <location>
        <begin position="12"/>
        <end position="250"/>
    </location>
</feature>
<dbReference type="EMBL" id="CP110615">
    <property type="protein sequence ID" value="UZJ24565.1"/>
    <property type="molecule type" value="Genomic_DNA"/>
</dbReference>
<keyword evidence="5" id="KW-0408">Iron</keyword>
<sequence>MRTSASHPLGVTVTDVRLEDVGPAEVAGLTDLMATHGVVVLPDQTLDDGQFVELLQRFGELTFTTGETPVDGFPDLNVVSNVGRTTPPRSTFHVDSSYLGRPPAYTALRAVTVPAEGGETVFTDQYRAYETLRPELRERLEGRTITHVVTGLDLTEDDETSAEHPVFRAHPVSGRTTLFLSTPARCVAVSGMSAAESAEVVRELFDHSTREDNTVRHAWSPGDVVMWDNACVLHKADHSGVVGDRVMHRGMVAGGPTRAAAARS</sequence>
<evidence type="ECO:0000313" key="8">
    <source>
        <dbReference type="Proteomes" id="UP001164965"/>
    </source>
</evidence>
<dbReference type="SUPFAM" id="SSF51197">
    <property type="entry name" value="Clavaminate synthase-like"/>
    <property type="match status" value="1"/>
</dbReference>
<protein>
    <submittedName>
        <fullName evidence="7">TauD/TfdA family dioxygenase</fullName>
    </submittedName>
</protein>
<dbReference type="PANTHER" id="PTHR30468:SF1">
    <property type="entry name" value="ALPHA-KETOGLUTARATE-DEPENDENT SULFONATE DIOXYGENASE"/>
    <property type="match status" value="1"/>
</dbReference>
<dbReference type="GO" id="GO:0051213">
    <property type="term" value="F:dioxygenase activity"/>
    <property type="evidence" value="ECO:0007669"/>
    <property type="project" value="UniProtKB-KW"/>
</dbReference>